<dbReference type="Pfam" id="PF00753">
    <property type="entry name" value="Lactamase_B"/>
    <property type="match status" value="1"/>
</dbReference>
<evidence type="ECO:0000256" key="4">
    <source>
        <dbReference type="ARBA" id="ARBA00022833"/>
    </source>
</evidence>
<evidence type="ECO:0000256" key="3">
    <source>
        <dbReference type="ARBA" id="ARBA00022801"/>
    </source>
</evidence>
<dbReference type="InterPro" id="IPR051013">
    <property type="entry name" value="MBL_superfamily_lactonases"/>
</dbReference>
<dbReference type="GO" id="GO:0046872">
    <property type="term" value="F:metal ion binding"/>
    <property type="evidence" value="ECO:0007669"/>
    <property type="project" value="UniProtKB-KW"/>
</dbReference>
<feature type="domain" description="Metallo-beta-lactamase" evidence="5">
    <location>
        <begin position="44"/>
        <end position="248"/>
    </location>
</feature>
<protein>
    <recommendedName>
        <fullName evidence="5">Metallo-beta-lactamase domain-containing protein</fullName>
    </recommendedName>
</protein>
<dbReference type="AlphaFoldDB" id="A0A381ZT67"/>
<dbReference type="InterPro" id="IPR001279">
    <property type="entry name" value="Metallo-B-lactamas"/>
</dbReference>
<dbReference type="CDD" id="cd16277">
    <property type="entry name" value="metallo-hydrolase-like_MBL-fold"/>
    <property type="match status" value="1"/>
</dbReference>
<organism evidence="6">
    <name type="scientific">marine metagenome</name>
    <dbReference type="NCBI Taxonomy" id="408172"/>
    <lineage>
        <taxon>unclassified sequences</taxon>
        <taxon>metagenomes</taxon>
        <taxon>ecological metagenomes</taxon>
    </lineage>
</organism>
<dbReference type="SMART" id="SM00849">
    <property type="entry name" value="Lactamase_B"/>
    <property type="match status" value="1"/>
</dbReference>
<dbReference type="PANTHER" id="PTHR42978">
    <property type="entry name" value="QUORUM-QUENCHING LACTONASE YTNP-RELATED-RELATED"/>
    <property type="match status" value="1"/>
</dbReference>
<gene>
    <name evidence="6" type="ORF">METZ01_LOCUS145280</name>
</gene>
<feature type="non-terminal residue" evidence="6">
    <location>
        <position position="1"/>
    </location>
</feature>
<keyword evidence="2" id="KW-0479">Metal-binding</keyword>
<dbReference type="SUPFAM" id="SSF56281">
    <property type="entry name" value="Metallo-hydrolase/oxidoreductase"/>
    <property type="match status" value="1"/>
</dbReference>
<dbReference type="Gene3D" id="3.60.15.10">
    <property type="entry name" value="Ribonuclease Z/Hydroxyacylglutathione hydrolase-like"/>
    <property type="match status" value="1"/>
</dbReference>
<reference evidence="6" key="1">
    <citation type="submission" date="2018-05" db="EMBL/GenBank/DDBJ databases">
        <authorList>
            <person name="Lanie J.A."/>
            <person name="Ng W.-L."/>
            <person name="Kazmierczak K.M."/>
            <person name="Andrzejewski T.M."/>
            <person name="Davidsen T.M."/>
            <person name="Wayne K.J."/>
            <person name="Tettelin H."/>
            <person name="Glass J.I."/>
            <person name="Rusch D."/>
            <person name="Podicherti R."/>
            <person name="Tsui H.-C.T."/>
            <person name="Winkler M.E."/>
        </authorList>
    </citation>
    <scope>NUCLEOTIDE SEQUENCE</scope>
</reference>
<evidence type="ECO:0000313" key="6">
    <source>
        <dbReference type="EMBL" id="SVA92426.1"/>
    </source>
</evidence>
<comment type="similarity">
    <text evidence="1">Belongs to the metallo-beta-lactamase superfamily.</text>
</comment>
<evidence type="ECO:0000259" key="5">
    <source>
        <dbReference type="SMART" id="SM00849"/>
    </source>
</evidence>
<proteinExistence type="inferred from homology"/>
<keyword evidence="4" id="KW-0862">Zinc</keyword>
<evidence type="ECO:0000256" key="1">
    <source>
        <dbReference type="ARBA" id="ARBA00007749"/>
    </source>
</evidence>
<accession>A0A381ZT67</accession>
<sequence>VGTFDIHSVSDGYMIFQREDFFPDVKKESWRQYPPYAKPKFEMNIGSFVIKGTRKTILVDTGLGKLDHRIDQPVRETLLSELDAFNIIPNDIDIVFLTHLHMDHVGTNMAKDNGIWKPTFPNARYIVGKSDWEIFSGLLNKPAYKYLEEQIQPLISNGTLDFFEGEIALTEGVVTLPTPGHTPGHTSLLINSNGEKAVIMGDAAHIPPQVEETSWSPSPDMDKNLSAETRSSLMALIESSHALIASGHFPRPGFGEIIKVDSKRFYRPIR</sequence>
<keyword evidence="3" id="KW-0378">Hydrolase</keyword>
<dbReference type="GO" id="GO:0016787">
    <property type="term" value="F:hydrolase activity"/>
    <property type="evidence" value="ECO:0007669"/>
    <property type="project" value="UniProtKB-KW"/>
</dbReference>
<name>A0A381ZT67_9ZZZZ</name>
<dbReference type="PANTHER" id="PTHR42978:SF6">
    <property type="entry name" value="QUORUM-QUENCHING LACTONASE YTNP-RELATED"/>
    <property type="match status" value="1"/>
</dbReference>
<dbReference type="EMBL" id="UINC01022557">
    <property type="protein sequence ID" value="SVA92426.1"/>
    <property type="molecule type" value="Genomic_DNA"/>
</dbReference>
<dbReference type="InterPro" id="IPR036866">
    <property type="entry name" value="RibonucZ/Hydroxyglut_hydro"/>
</dbReference>
<evidence type="ECO:0000256" key="2">
    <source>
        <dbReference type="ARBA" id="ARBA00022723"/>
    </source>
</evidence>